<organism evidence="3 4">
    <name type="scientific">Pacificimonas flava</name>
    <dbReference type="NCBI Taxonomy" id="1234595"/>
    <lineage>
        <taxon>Bacteria</taxon>
        <taxon>Pseudomonadati</taxon>
        <taxon>Pseudomonadota</taxon>
        <taxon>Alphaproteobacteria</taxon>
        <taxon>Sphingomonadales</taxon>
        <taxon>Sphingosinicellaceae</taxon>
        <taxon>Pacificimonas</taxon>
    </lineage>
</organism>
<comment type="similarity">
    <text evidence="1">Belongs to the iron/ascorbate-dependent oxidoreductase family.</text>
</comment>
<dbReference type="EMBL" id="NFZT01000007">
    <property type="protein sequence ID" value="OWV31874.1"/>
    <property type="molecule type" value="Genomic_DNA"/>
</dbReference>
<dbReference type="AlphaFoldDB" id="A0A219B0Z5"/>
<keyword evidence="1" id="KW-0560">Oxidoreductase</keyword>
<dbReference type="OrthoDB" id="9781972at2"/>
<dbReference type="Proteomes" id="UP000198462">
    <property type="component" value="Unassembled WGS sequence"/>
</dbReference>
<evidence type="ECO:0000313" key="3">
    <source>
        <dbReference type="EMBL" id="OWV31874.1"/>
    </source>
</evidence>
<gene>
    <name evidence="3" type="ORF">B5C34_15340</name>
</gene>
<comment type="caution">
    <text evidence="3">The sequence shown here is derived from an EMBL/GenBank/DDBJ whole genome shotgun (WGS) entry which is preliminary data.</text>
</comment>
<sequence>MPKLPPDDGDLSAGLDERGWSLLPALMDRGECEDLRALYGDETRFRSHVVMAQHGYGRGEYRYFSYPLPPLVERLRRRLYDLLLPTANRWRRALGQEEFPGTADEFWRACAAAGQARATPLLLKYGTGDYNRLHQDLYGEIVFPIQLAFLLSEPEEDFTGGEFVLTEQKPRMQSRPYVVPLRRGDAVAFAVNDRPGRGPGGYHRLKMRHGVGEVRSGERYTLGVILHDAA</sequence>
<dbReference type="InterPro" id="IPR018655">
    <property type="entry name" value="DUF2086"/>
</dbReference>
<name>A0A219B0Z5_9SPHN</name>
<dbReference type="GO" id="GO:0016491">
    <property type="term" value="F:oxidoreductase activity"/>
    <property type="evidence" value="ECO:0007669"/>
    <property type="project" value="UniProtKB-KW"/>
</dbReference>
<evidence type="ECO:0000313" key="4">
    <source>
        <dbReference type="Proteomes" id="UP000198462"/>
    </source>
</evidence>
<protein>
    <submittedName>
        <fullName evidence="3">Proline hydroxylase</fullName>
    </submittedName>
</protein>
<feature type="domain" description="Fe2OG dioxygenase" evidence="2">
    <location>
        <begin position="116"/>
        <end position="229"/>
    </location>
</feature>
<keyword evidence="1" id="KW-0408">Iron</keyword>
<proteinExistence type="inferred from homology"/>
<evidence type="ECO:0000259" key="2">
    <source>
        <dbReference type="PROSITE" id="PS51471"/>
    </source>
</evidence>
<dbReference type="Gene3D" id="2.60.120.620">
    <property type="entry name" value="q2cbj1_9rhob like domain"/>
    <property type="match status" value="1"/>
</dbReference>
<evidence type="ECO:0000256" key="1">
    <source>
        <dbReference type="RuleBase" id="RU003682"/>
    </source>
</evidence>
<dbReference type="RefSeq" id="WP_088713668.1">
    <property type="nucleotide sequence ID" value="NZ_NFZT01000007.1"/>
</dbReference>
<keyword evidence="4" id="KW-1185">Reference proteome</keyword>
<dbReference type="GO" id="GO:0046872">
    <property type="term" value="F:metal ion binding"/>
    <property type="evidence" value="ECO:0007669"/>
    <property type="project" value="UniProtKB-KW"/>
</dbReference>
<dbReference type="InterPro" id="IPR005123">
    <property type="entry name" value="Oxoglu/Fe-dep_dioxygenase_dom"/>
</dbReference>
<keyword evidence="1" id="KW-0479">Metal-binding</keyword>
<dbReference type="Pfam" id="PF09859">
    <property type="entry name" value="Oxygenase-NA"/>
    <property type="match status" value="1"/>
</dbReference>
<dbReference type="PROSITE" id="PS51471">
    <property type="entry name" value="FE2OG_OXY"/>
    <property type="match status" value="1"/>
</dbReference>
<reference evidence="4" key="1">
    <citation type="submission" date="2017-05" db="EMBL/GenBank/DDBJ databases">
        <authorList>
            <person name="Lin X."/>
        </authorList>
    </citation>
    <scope>NUCLEOTIDE SEQUENCE [LARGE SCALE GENOMIC DNA]</scope>
    <source>
        <strain evidence="4">JLT2012</strain>
    </source>
</reference>
<accession>A0A219B0Z5</accession>